<dbReference type="Gene3D" id="1.10.555.10">
    <property type="entry name" value="Rho GTPase activation protein"/>
    <property type="match status" value="1"/>
</dbReference>
<dbReference type="PANTHER" id="PTHR12659:SF7">
    <property type="entry name" value="CROSSVEINLESS C, ISOFORM C"/>
    <property type="match status" value="1"/>
</dbReference>
<dbReference type="EMBL" id="JYDU01000005">
    <property type="protein sequence ID" value="KRY00980.1"/>
    <property type="molecule type" value="Genomic_DNA"/>
</dbReference>
<sequence length="172" mass="19722">MDAQNLAICLAPSLFYIRSMSTGHPNWRRKTITTGFPSEKELKENRAAQLCLGTMIRHYDQIFQISEDVLRSCCFDKNIENRLHFVVSDQGATFDLSSHYTVCCNSLIKLYNLLLYNVDLAQRGLTKWSLFNKSLDDYLLTSTCGTACTSRQRFRVDCLPDSSWSTLSLYGY</sequence>
<name>A0A0V0YKV7_TRIPS</name>
<dbReference type="GO" id="GO:0035023">
    <property type="term" value="P:regulation of Rho protein signal transduction"/>
    <property type="evidence" value="ECO:0007669"/>
    <property type="project" value="TreeGrafter"/>
</dbReference>
<organism evidence="2 3">
    <name type="scientific">Trichinella pseudospiralis</name>
    <name type="common">Parasitic roundworm</name>
    <dbReference type="NCBI Taxonomy" id="6337"/>
    <lineage>
        <taxon>Eukaryota</taxon>
        <taxon>Metazoa</taxon>
        <taxon>Ecdysozoa</taxon>
        <taxon>Nematoda</taxon>
        <taxon>Enoplea</taxon>
        <taxon>Dorylaimia</taxon>
        <taxon>Trichinellida</taxon>
        <taxon>Trichinellidae</taxon>
        <taxon>Trichinella</taxon>
    </lineage>
</organism>
<dbReference type="Proteomes" id="UP000054815">
    <property type="component" value="Unassembled WGS sequence"/>
</dbReference>
<dbReference type="GO" id="GO:0005096">
    <property type="term" value="F:GTPase activator activity"/>
    <property type="evidence" value="ECO:0007669"/>
    <property type="project" value="TreeGrafter"/>
</dbReference>
<proteinExistence type="predicted"/>
<protein>
    <submittedName>
        <fullName evidence="2">StAR-related lipid transfer protein 13</fullName>
    </submittedName>
</protein>
<dbReference type="PROSITE" id="PS50238">
    <property type="entry name" value="RHOGAP"/>
    <property type="match status" value="1"/>
</dbReference>
<dbReference type="SUPFAM" id="SSF48350">
    <property type="entry name" value="GTPase activation domain, GAP"/>
    <property type="match status" value="1"/>
</dbReference>
<dbReference type="GO" id="GO:0007165">
    <property type="term" value="P:signal transduction"/>
    <property type="evidence" value="ECO:0007669"/>
    <property type="project" value="InterPro"/>
</dbReference>
<gene>
    <name evidence="2" type="primary">Stard13</name>
    <name evidence="2" type="ORF">T4E_6495</name>
</gene>
<dbReference type="AlphaFoldDB" id="A0A0V0YKV7"/>
<comment type="caution">
    <text evidence="2">The sequence shown here is derived from an EMBL/GenBank/DDBJ whole genome shotgun (WGS) entry which is preliminary data.</text>
</comment>
<accession>A0A0V0YKV7</accession>
<feature type="domain" description="Rho-GAP" evidence="1">
    <location>
        <begin position="1"/>
        <end position="63"/>
    </location>
</feature>
<evidence type="ECO:0000259" key="1">
    <source>
        <dbReference type="PROSITE" id="PS50238"/>
    </source>
</evidence>
<dbReference type="PANTHER" id="PTHR12659">
    <property type="entry name" value="RHO-TYPE GTPASE ACTIVATING PROTEIN"/>
    <property type="match status" value="1"/>
</dbReference>
<dbReference type="GO" id="GO:0030036">
    <property type="term" value="P:actin cytoskeleton organization"/>
    <property type="evidence" value="ECO:0007669"/>
    <property type="project" value="TreeGrafter"/>
</dbReference>
<dbReference type="InterPro" id="IPR008936">
    <property type="entry name" value="Rho_GTPase_activation_prot"/>
</dbReference>
<dbReference type="InterPro" id="IPR000198">
    <property type="entry name" value="RhoGAP_dom"/>
</dbReference>
<evidence type="ECO:0000313" key="2">
    <source>
        <dbReference type="EMBL" id="KRY00980.1"/>
    </source>
</evidence>
<reference evidence="2 3" key="1">
    <citation type="submission" date="2015-01" db="EMBL/GenBank/DDBJ databases">
        <title>Evolution of Trichinella species and genotypes.</title>
        <authorList>
            <person name="Korhonen P.K."/>
            <person name="Edoardo P."/>
            <person name="Giuseppe L.R."/>
            <person name="Gasser R.B."/>
        </authorList>
    </citation>
    <scope>NUCLEOTIDE SEQUENCE [LARGE SCALE GENOMIC DNA]</scope>
    <source>
        <strain evidence="2">ISS141</strain>
    </source>
</reference>
<dbReference type="STRING" id="6337.A0A0V0YKV7"/>
<evidence type="ECO:0000313" key="3">
    <source>
        <dbReference type="Proteomes" id="UP000054815"/>
    </source>
</evidence>